<proteinExistence type="predicted"/>
<evidence type="ECO:0000256" key="1">
    <source>
        <dbReference type="SAM" id="SignalP"/>
    </source>
</evidence>
<sequence length="101" mass="11404">MKKLVQLLVMPSLVLSLFACGQQPLDKKYTSTTMWYDIRVGSTPKNDSLNHELCSQAVAENAKHGIKNEGFTYQELIDQGYELLAKARSKAYADSLREVHK</sequence>
<organism evidence="2 3">
    <name type="scientific">Spirosoma arboris</name>
    <dbReference type="NCBI Taxonomy" id="2682092"/>
    <lineage>
        <taxon>Bacteria</taxon>
        <taxon>Pseudomonadati</taxon>
        <taxon>Bacteroidota</taxon>
        <taxon>Cytophagia</taxon>
        <taxon>Cytophagales</taxon>
        <taxon>Cytophagaceae</taxon>
        <taxon>Spirosoma</taxon>
    </lineage>
</organism>
<dbReference type="PROSITE" id="PS51257">
    <property type="entry name" value="PROKAR_LIPOPROTEIN"/>
    <property type="match status" value="1"/>
</dbReference>
<evidence type="ECO:0008006" key="4">
    <source>
        <dbReference type="Google" id="ProtNLM"/>
    </source>
</evidence>
<keyword evidence="3" id="KW-1185">Reference proteome</keyword>
<dbReference type="RefSeq" id="WP_157587861.1">
    <property type="nucleotide sequence ID" value="NZ_WPIN01000009.1"/>
</dbReference>
<comment type="caution">
    <text evidence="2">The sequence shown here is derived from an EMBL/GenBank/DDBJ whole genome shotgun (WGS) entry which is preliminary data.</text>
</comment>
<feature type="signal peptide" evidence="1">
    <location>
        <begin position="1"/>
        <end position="21"/>
    </location>
</feature>
<dbReference type="EMBL" id="WPIN01000009">
    <property type="protein sequence ID" value="MVM33152.1"/>
    <property type="molecule type" value="Genomic_DNA"/>
</dbReference>
<gene>
    <name evidence="2" type="ORF">GO755_24135</name>
</gene>
<reference evidence="2 3" key="1">
    <citation type="submission" date="2019-12" db="EMBL/GenBank/DDBJ databases">
        <title>Spirosoma sp. HMF4905 genome sequencing and assembly.</title>
        <authorList>
            <person name="Kang H."/>
            <person name="Cha I."/>
            <person name="Kim H."/>
            <person name="Joh K."/>
        </authorList>
    </citation>
    <scope>NUCLEOTIDE SEQUENCE [LARGE SCALE GENOMIC DNA]</scope>
    <source>
        <strain evidence="2 3">HMF4905</strain>
    </source>
</reference>
<keyword evidence="1" id="KW-0732">Signal</keyword>
<dbReference type="AlphaFoldDB" id="A0A7K1SH67"/>
<feature type="chain" id="PRO_5029725492" description="Lipoprotein" evidence="1">
    <location>
        <begin position="22"/>
        <end position="101"/>
    </location>
</feature>
<name>A0A7K1SH67_9BACT</name>
<dbReference type="Proteomes" id="UP000436006">
    <property type="component" value="Unassembled WGS sequence"/>
</dbReference>
<evidence type="ECO:0000313" key="3">
    <source>
        <dbReference type="Proteomes" id="UP000436006"/>
    </source>
</evidence>
<protein>
    <recommendedName>
        <fullName evidence="4">Lipoprotein</fullName>
    </recommendedName>
</protein>
<accession>A0A7K1SH67</accession>
<evidence type="ECO:0000313" key="2">
    <source>
        <dbReference type="EMBL" id="MVM33152.1"/>
    </source>
</evidence>